<organism evidence="2 3">
    <name type="scientific">Dokdonia ponticola</name>
    <dbReference type="NCBI Taxonomy" id="2041041"/>
    <lineage>
        <taxon>Bacteria</taxon>
        <taxon>Pseudomonadati</taxon>
        <taxon>Bacteroidota</taxon>
        <taxon>Flavobacteriia</taxon>
        <taxon>Flavobacteriales</taxon>
        <taxon>Flavobacteriaceae</taxon>
        <taxon>Dokdonia</taxon>
    </lineage>
</organism>
<comment type="caution">
    <text evidence="2">The sequence shown here is derived from an EMBL/GenBank/DDBJ whole genome shotgun (WGS) entry which is preliminary data.</text>
</comment>
<dbReference type="Proteomes" id="UP001596043">
    <property type="component" value="Unassembled WGS sequence"/>
</dbReference>
<name>A0ABV9HSE0_9FLAO</name>
<evidence type="ECO:0000313" key="3">
    <source>
        <dbReference type="Proteomes" id="UP001596043"/>
    </source>
</evidence>
<dbReference type="RefSeq" id="WP_379976898.1">
    <property type="nucleotide sequence ID" value="NZ_JBHSFV010000001.1"/>
</dbReference>
<reference evidence="3" key="1">
    <citation type="journal article" date="2019" name="Int. J. Syst. Evol. Microbiol.">
        <title>The Global Catalogue of Microorganisms (GCM) 10K type strain sequencing project: providing services to taxonomists for standard genome sequencing and annotation.</title>
        <authorList>
            <consortium name="The Broad Institute Genomics Platform"/>
            <consortium name="The Broad Institute Genome Sequencing Center for Infectious Disease"/>
            <person name="Wu L."/>
            <person name="Ma J."/>
        </authorList>
    </citation>
    <scope>NUCLEOTIDE SEQUENCE [LARGE SCALE GENOMIC DNA]</scope>
    <source>
        <strain evidence="3">YJ-61-S</strain>
    </source>
</reference>
<feature type="signal peptide" evidence="1">
    <location>
        <begin position="1"/>
        <end position="20"/>
    </location>
</feature>
<feature type="chain" id="PRO_5045102342" evidence="1">
    <location>
        <begin position="21"/>
        <end position="221"/>
    </location>
</feature>
<gene>
    <name evidence="2" type="ORF">ACFO3O_02195</name>
</gene>
<evidence type="ECO:0000256" key="1">
    <source>
        <dbReference type="SAM" id="SignalP"/>
    </source>
</evidence>
<evidence type="ECO:0000313" key="2">
    <source>
        <dbReference type="EMBL" id="MFC4632697.1"/>
    </source>
</evidence>
<protein>
    <submittedName>
        <fullName evidence="2">Uncharacterized protein</fullName>
    </submittedName>
</protein>
<keyword evidence="3" id="KW-1185">Reference proteome</keyword>
<dbReference type="EMBL" id="JBHSFV010000001">
    <property type="protein sequence ID" value="MFC4632697.1"/>
    <property type="molecule type" value="Genomic_DNA"/>
</dbReference>
<keyword evidence="1" id="KW-0732">Signal</keyword>
<accession>A0ABV9HSE0</accession>
<sequence length="221" mass="25038">MKTYLIILLSLCAYMSIAQSDSTVTKTLTLDYWDNDRHLRQPKFEIGGGFYIPQGTLSRYIKPSPFIDVEIYIPTLRNKSITAVFQFVIPTQGDPFVLENPDVMDQFEEVRSNFIVNTFLRFSQNLASIDSANKLELGLGVGISTMIVQTPFSFFNNDDQNAGRGLVSFLVAPGLHWKWKPTENTDLTIGVDLQYSPYRLKGALEQDIGGLAYTPKILYRF</sequence>
<proteinExistence type="predicted"/>